<sequence length="276" mass="30414">MLSSLASFVALSLASLISAVLATADVQQQSDLAFSYTGAKGPENWGKLNLNYSACAAGKIQSPVNIARDQAEVNKNLTPLDREYHPSNATLANNGFNIGVLFEDGRAGGMLLNGMNYSLKQLHWHSPSEHTLDSTRYALELHLVHSARNGSLAVIAILYDYGRADPFIAKVTNQLKELARDSCSADEESHIPLGVISIRQFKRSTRKYYRYVGSLTSPPCTEQVTWTILGKVRSVSKEQVELLRAPLGADYKNNSRPVQPLEGRQIELYTETDNDN</sequence>
<evidence type="ECO:0000313" key="1">
    <source>
        <dbReference type="EMBL" id="KAI4341970.1"/>
    </source>
</evidence>
<proteinExistence type="predicted"/>
<organism evidence="1 2">
    <name type="scientific">Melastoma candidum</name>
    <dbReference type="NCBI Taxonomy" id="119954"/>
    <lineage>
        <taxon>Eukaryota</taxon>
        <taxon>Viridiplantae</taxon>
        <taxon>Streptophyta</taxon>
        <taxon>Embryophyta</taxon>
        <taxon>Tracheophyta</taxon>
        <taxon>Spermatophyta</taxon>
        <taxon>Magnoliopsida</taxon>
        <taxon>eudicotyledons</taxon>
        <taxon>Gunneridae</taxon>
        <taxon>Pentapetalae</taxon>
        <taxon>rosids</taxon>
        <taxon>malvids</taxon>
        <taxon>Myrtales</taxon>
        <taxon>Melastomataceae</taxon>
        <taxon>Melastomatoideae</taxon>
        <taxon>Melastomateae</taxon>
        <taxon>Melastoma</taxon>
    </lineage>
</organism>
<dbReference type="EMBL" id="CM042886">
    <property type="protein sequence ID" value="KAI4341970.1"/>
    <property type="molecule type" value="Genomic_DNA"/>
</dbReference>
<evidence type="ECO:0000313" key="2">
    <source>
        <dbReference type="Proteomes" id="UP001057402"/>
    </source>
</evidence>
<keyword evidence="2" id="KW-1185">Reference proteome</keyword>
<dbReference type="Proteomes" id="UP001057402">
    <property type="component" value="Chromosome 7"/>
</dbReference>
<gene>
    <name evidence="1" type="ORF">MLD38_026637</name>
</gene>
<name>A0ACB9P051_9MYRT</name>
<accession>A0ACB9P051</accession>
<reference evidence="2" key="1">
    <citation type="journal article" date="2023" name="Front. Plant Sci.">
        <title>Chromosomal-level genome assembly of Melastoma candidum provides insights into trichome evolution.</title>
        <authorList>
            <person name="Zhong Y."/>
            <person name="Wu W."/>
            <person name="Sun C."/>
            <person name="Zou P."/>
            <person name="Liu Y."/>
            <person name="Dai S."/>
            <person name="Zhou R."/>
        </authorList>
    </citation>
    <scope>NUCLEOTIDE SEQUENCE [LARGE SCALE GENOMIC DNA]</scope>
</reference>
<protein>
    <submittedName>
        <fullName evidence="1">Uncharacterized protein</fullName>
    </submittedName>
</protein>
<comment type="caution">
    <text evidence="1">The sequence shown here is derived from an EMBL/GenBank/DDBJ whole genome shotgun (WGS) entry which is preliminary data.</text>
</comment>